<accession>A0A1R1PH66</accession>
<dbReference type="EMBL" id="LSSK01001246">
    <property type="protein sequence ID" value="OMH80269.1"/>
    <property type="molecule type" value="Genomic_DNA"/>
</dbReference>
<dbReference type="PANTHER" id="PTHR46206">
    <property type="entry name" value="CYTOCHROME P450"/>
    <property type="match status" value="1"/>
</dbReference>
<dbReference type="OrthoDB" id="1470350at2759"/>
<comment type="caution">
    <text evidence="6">The sequence shown here is derived from an EMBL/GenBank/DDBJ whole genome shotgun (WGS) entry which is preliminary data.</text>
</comment>
<dbReference type="InterPro" id="IPR002403">
    <property type="entry name" value="Cyt_P450_E_grp-IV"/>
</dbReference>
<organism evidence="6 7">
    <name type="scientific">Zancudomyces culisetae</name>
    <name type="common">Gut fungus</name>
    <name type="synonym">Smittium culisetae</name>
    <dbReference type="NCBI Taxonomy" id="1213189"/>
    <lineage>
        <taxon>Eukaryota</taxon>
        <taxon>Fungi</taxon>
        <taxon>Fungi incertae sedis</taxon>
        <taxon>Zoopagomycota</taxon>
        <taxon>Kickxellomycotina</taxon>
        <taxon>Harpellomycetes</taxon>
        <taxon>Harpellales</taxon>
        <taxon>Legeriomycetaceae</taxon>
        <taxon>Zancudomyces</taxon>
    </lineage>
</organism>
<dbReference type="AlphaFoldDB" id="A0A1R1PH66"/>
<reference evidence="7" key="1">
    <citation type="submission" date="2017-01" db="EMBL/GenBank/DDBJ databases">
        <authorList>
            <person name="Wang Y."/>
            <person name="White M."/>
            <person name="Kvist S."/>
            <person name="Moncalvo J.-M."/>
        </authorList>
    </citation>
    <scope>NUCLEOTIDE SEQUENCE [LARGE SCALE GENOMIC DNA]</scope>
    <source>
        <strain evidence="7">COL-18-3</strain>
    </source>
</reference>
<evidence type="ECO:0000256" key="1">
    <source>
        <dbReference type="ARBA" id="ARBA00001971"/>
    </source>
</evidence>
<evidence type="ECO:0000256" key="2">
    <source>
        <dbReference type="ARBA" id="ARBA00010617"/>
    </source>
</evidence>
<comment type="cofactor">
    <cofactor evidence="1 5">
        <name>heme</name>
        <dbReference type="ChEBI" id="CHEBI:30413"/>
    </cofactor>
</comment>
<dbReference type="SUPFAM" id="SSF48264">
    <property type="entry name" value="Cytochrome P450"/>
    <property type="match status" value="1"/>
</dbReference>
<keyword evidence="4 5" id="KW-0408">Iron</keyword>
<evidence type="ECO:0000256" key="3">
    <source>
        <dbReference type="ARBA" id="ARBA00022723"/>
    </source>
</evidence>
<keyword evidence="7" id="KW-1185">Reference proteome</keyword>
<name>A0A1R1PH66_ZANCU</name>
<evidence type="ECO:0000313" key="6">
    <source>
        <dbReference type="EMBL" id="OMH80269.1"/>
    </source>
</evidence>
<dbReference type="Pfam" id="PF00067">
    <property type="entry name" value="p450"/>
    <property type="match status" value="1"/>
</dbReference>
<dbReference type="Gene3D" id="1.10.630.10">
    <property type="entry name" value="Cytochrome P450"/>
    <property type="match status" value="1"/>
</dbReference>
<dbReference type="GO" id="GO:0020037">
    <property type="term" value="F:heme binding"/>
    <property type="evidence" value="ECO:0007669"/>
    <property type="project" value="InterPro"/>
</dbReference>
<gene>
    <name evidence="6" type="ORF">AX774_g6298</name>
</gene>
<proteinExistence type="inferred from homology"/>
<dbReference type="PRINTS" id="PR00465">
    <property type="entry name" value="EP450IV"/>
</dbReference>
<evidence type="ECO:0000313" key="7">
    <source>
        <dbReference type="Proteomes" id="UP000188320"/>
    </source>
</evidence>
<dbReference type="GO" id="GO:0005506">
    <property type="term" value="F:iron ion binding"/>
    <property type="evidence" value="ECO:0007669"/>
    <property type="project" value="InterPro"/>
</dbReference>
<dbReference type="GO" id="GO:0004497">
    <property type="term" value="F:monooxygenase activity"/>
    <property type="evidence" value="ECO:0007669"/>
    <property type="project" value="InterPro"/>
</dbReference>
<keyword evidence="3 5" id="KW-0479">Metal-binding</keyword>
<dbReference type="Proteomes" id="UP000188320">
    <property type="component" value="Unassembled WGS sequence"/>
</dbReference>
<dbReference type="GO" id="GO:0016705">
    <property type="term" value="F:oxidoreductase activity, acting on paired donors, with incorporation or reduction of molecular oxygen"/>
    <property type="evidence" value="ECO:0007669"/>
    <property type="project" value="InterPro"/>
</dbReference>
<feature type="binding site" description="axial binding residue" evidence="5">
    <location>
        <position position="222"/>
    </location>
    <ligand>
        <name>heme</name>
        <dbReference type="ChEBI" id="CHEBI:30413"/>
    </ligand>
    <ligandPart>
        <name>Fe</name>
        <dbReference type="ChEBI" id="CHEBI:18248"/>
    </ligandPart>
</feature>
<evidence type="ECO:0000256" key="4">
    <source>
        <dbReference type="ARBA" id="ARBA00023004"/>
    </source>
</evidence>
<comment type="similarity">
    <text evidence="2">Belongs to the cytochrome P450 family.</text>
</comment>
<dbReference type="InterPro" id="IPR001128">
    <property type="entry name" value="Cyt_P450"/>
</dbReference>
<evidence type="ECO:0000256" key="5">
    <source>
        <dbReference type="PIRSR" id="PIRSR602403-1"/>
    </source>
</evidence>
<keyword evidence="5" id="KW-0349">Heme</keyword>
<sequence length="287" mass="32900">MDRTSPDPHSAKFYTVLFKNGDIGQNYIYEYIELESKRRKYLPEFGKPMDIIQFLVDNSNYVEEDVVKMGFQLQRVIESGIMIIANRLYSLIVELSLRPDVCKELLNEQLSLIETNNGSTHIPFEMLDNMVLLDAFIKECFRMSGAKVFMLRISTQDVVMSNGVTIPKGGYIGFNIQAHNRNPKLFGPNANSFDYKRHIRLGMKLSDASLANLIWGAGGRICLARLYSVAIIKLVMAILIRNFEFYPNYRPQGDCNSEDFDTSHYTILSDRNKTSGLYAIQRSWKNS</sequence>
<dbReference type="InterPro" id="IPR036396">
    <property type="entry name" value="Cyt_P450_sf"/>
</dbReference>
<protein>
    <submittedName>
        <fullName evidence="6">Cytochrome</fullName>
    </submittedName>
</protein>